<keyword evidence="2" id="KW-1185">Reference proteome</keyword>
<gene>
    <name evidence="1" type="ORF">ACFOGJ_22265</name>
</gene>
<evidence type="ECO:0000313" key="2">
    <source>
        <dbReference type="Proteomes" id="UP001595528"/>
    </source>
</evidence>
<dbReference type="RefSeq" id="WP_379904734.1">
    <property type="nucleotide sequence ID" value="NZ_JBHRTR010000035.1"/>
</dbReference>
<dbReference type="EMBL" id="JBHRTR010000035">
    <property type="protein sequence ID" value="MFC3229992.1"/>
    <property type="molecule type" value="Genomic_DNA"/>
</dbReference>
<proteinExistence type="predicted"/>
<accession>A0ABV7L5T8</accession>
<organism evidence="1 2">
    <name type="scientific">Marinibaculum pumilum</name>
    <dbReference type="NCBI Taxonomy" id="1766165"/>
    <lineage>
        <taxon>Bacteria</taxon>
        <taxon>Pseudomonadati</taxon>
        <taxon>Pseudomonadota</taxon>
        <taxon>Alphaproteobacteria</taxon>
        <taxon>Rhodospirillales</taxon>
        <taxon>Rhodospirillaceae</taxon>
        <taxon>Marinibaculum</taxon>
    </lineage>
</organism>
<name>A0ABV7L5T8_9PROT</name>
<sequence length="149" mass="16844">MDWWLFLLVPVALLVPVLVRRQARRVENREPDESPTGYVIEVANHAGRPIFVDCVDGRTRQGRDIAPGQSAIVLDSRRFGPVFRPTWRVKLHLLRNREEGGPVYPGHYGQALDLEIARRTTPGTQQVRIALRPDGPEVDGPALRRQAAR</sequence>
<evidence type="ECO:0000313" key="1">
    <source>
        <dbReference type="EMBL" id="MFC3229992.1"/>
    </source>
</evidence>
<comment type="caution">
    <text evidence="1">The sequence shown here is derived from an EMBL/GenBank/DDBJ whole genome shotgun (WGS) entry which is preliminary data.</text>
</comment>
<reference evidence="2" key="1">
    <citation type="journal article" date="2019" name="Int. J. Syst. Evol. Microbiol.">
        <title>The Global Catalogue of Microorganisms (GCM) 10K type strain sequencing project: providing services to taxonomists for standard genome sequencing and annotation.</title>
        <authorList>
            <consortium name="The Broad Institute Genomics Platform"/>
            <consortium name="The Broad Institute Genome Sequencing Center for Infectious Disease"/>
            <person name="Wu L."/>
            <person name="Ma J."/>
        </authorList>
    </citation>
    <scope>NUCLEOTIDE SEQUENCE [LARGE SCALE GENOMIC DNA]</scope>
    <source>
        <strain evidence="2">KCTC 42964</strain>
    </source>
</reference>
<protein>
    <submittedName>
        <fullName evidence="1">Uncharacterized protein</fullName>
    </submittedName>
</protein>
<dbReference type="Proteomes" id="UP001595528">
    <property type="component" value="Unassembled WGS sequence"/>
</dbReference>